<keyword evidence="5" id="KW-0378">Hydrolase</keyword>
<dbReference type="PANTHER" id="PTHR21666">
    <property type="entry name" value="PEPTIDASE-RELATED"/>
    <property type="match status" value="1"/>
</dbReference>
<keyword evidence="1 3" id="KW-0732">Signal</keyword>
<protein>
    <submittedName>
        <fullName evidence="5">M23 family metallopeptidase</fullName>
        <ecNumber evidence="5">3.4.24.-</ecNumber>
    </submittedName>
</protein>
<dbReference type="Proteomes" id="UP001631957">
    <property type="component" value="Unassembled WGS sequence"/>
</dbReference>
<evidence type="ECO:0000313" key="5">
    <source>
        <dbReference type="EMBL" id="MFM9609491.1"/>
    </source>
</evidence>
<dbReference type="InterPro" id="IPR011055">
    <property type="entry name" value="Dup_hybrid_motif"/>
</dbReference>
<dbReference type="Pfam" id="PF01551">
    <property type="entry name" value="Peptidase_M23"/>
    <property type="match status" value="1"/>
</dbReference>
<proteinExistence type="predicted"/>
<keyword evidence="6" id="KW-1185">Reference proteome</keyword>
<evidence type="ECO:0000256" key="1">
    <source>
        <dbReference type="ARBA" id="ARBA00022729"/>
    </source>
</evidence>
<name>A0ABW9HNQ4_9ACTN</name>
<feature type="signal peptide" evidence="3">
    <location>
        <begin position="1"/>
        <end position="19"/>
    </location>
</feature>
<reference evidence="5 6" key="1">
    <citation type="submission" date="2024-12" db="EMBL/GenBank/DDBJ databases">
        <title>Forecasting of Potato common scab and diversities of Pathogenic streptomyces spp. in china.</title>
        <authorList>
            <person name="Handique U."/>
            <person name="Wu J."/>
        </authorList>
    </citation>
    <scope>NUCLEOTIDE SEQUENCE [LARGE SCALE GENOMIC DNA]</scope>
    <source>
        <strain evidence="5 6">ZRIMU1530</strain>
    </source>
</reference>
<dbReference type="CDD" id="cd12797">
    <property type="entry name" value="M23_peptidase"/>
    <property type="match status" value="1"/>
</dbReference>
<dbReference type="EMBL" id="JBJVNI010000006">
    <property type="protein sequence ID" value="MFM9609491.1"/>
    <property type="molecule type" value="Genomic_DNA"/>
</dbReference>
<evidence type="ECO:0000259" key="4">
    <source>
        <dbReference type="Pfam" id="PF01551"/>
    </source>
</evidence>
<dbReference type="RefSeq" id="WP_409121276.1">
    <property type="nucleotide sequence ID" value="NZ_JBJVNI010000006.1"/>
</dbReference>
<evidence type="ECO:0000256" key="2">
    <source>
        <dbReference type="SAM" id="MobiDB-lite"/>
    </source>
</evidence>
<feature type="region of interest" description="Disordered" evidence="2">
    <location>
        <begin position="152"/>
        <end position="181"/>
    </location>
</feature>
<accession>A0ABW9HNQ4</accession>
<evidence type="ECO:0000256" key="3">
    <source>
        <dbReference type="SAM" id="SignalP"/>
    </source>
</evidence>
<sequence>MHKTLYALLLLLPPTTTWPVTPHPPILRPYTPPPTPYTAGHRGIDLSTPPGTPVRAISQATVTFAGRVAGRGVITLQLPTGLHTTYEPVHPTVTKGDKVEEGQLIGKVEPNGTHCPTSCLHWGLKQGDTYLNPLSLLPRTPPRLLPYLDTPRNTIPTAASATAPGSSTPSSMRRTAESTTP</sequence>
<dbReference type="GO" id="GO:0016787">
    <property type="term" value="F:hydrolase activity"/>
    <property type="evidence" value="ECO:0007669"/>
    <property type="project" value="UniProtKB-KW"/>
</dbReference>
<dbReference type="SUPFAM" id="SSF51261">
    <property type="entry name" value="Duplicated hybrid motif"/>
    <property type="match status" value="1"/>
</dbReference>
<dbReference type="EC" id="3.4.24.-" evidence="5"/>
<dbReference type="Gene3D" id="2.70.70.10">
    <property type="entry name" value="Glucose Permease (Domain IIA)"/>
    <property type="match status" value="1"/>
</dbReference>
<organism evidence="5 6">
    <name type="scientific">Streptomyces niveiscabiei</name>
    <dbReference type="NCBI Taxonomy" id="164115"/>
    <lineage>
        <taxon>Bacteria</taxon>
        <taxon>Bacillati</taxon>
        <taxon>Actinomycetota</taxon>
        <taxon>Actinomycetes</taxon>
        <taxon>Kitasatosporales</taxon>
        <taxon>Streptomycetaceae</taxon>
        <taxon>Streptomyces</taxon>
    </lineage>
</organism>
<dbReference type="PANTHER" id="PTHR21666:SF289">
    <property type="entry name" value="L-ALA--D-GLU ENDOPEPTIDASE"/>
    <property type="match status" value="1"/>
</dbReference>
<gene>
    <name evidence="5" type="ORF">ACKI18_12315</name>
</gene>
<comment type="caution">
    <text evidence="5">The sequence shown here is derived from an EMBL/GenBank/DDBJ whole genome shotgun (WGS) entry which is preliminary data.</text>
</comment>
<dbReference type="InterPro" id="IPR050570">
    <property type="entry name" value="Cell_wall_metabolism_enzyme"/>
</dbReference>
<dbReference type="InterPro" id="IPR016047">
    <property type="entry name" value="M23ase_b-sheet_dom"/>
</dbReference>
<evidence type="ECO:0000313" key="6">
    <source>
        <dbReference type="Proteomes" id="UP001631957"/>
    </source>
</evidence>
<feature type="chain" id="PRO_5047504180" evidence="3">
    <location>
        <begin position="20"/>
        <end position="181"/>
    </location>
</feature>
<feature type="domain" description="M23ase beta-sheet core" evidence="4">
    <location>
        <begin position="40"/>
        <end position="133"/>
    </location>
</feature>
<feature type="compositionally biased region" description="Low complexity" evidence="2">
    <location>
        <begin position="152"/>
        <end position="171"/>
    </location>
</feature>